<evidence type="ECO:0000256" key="3">
    <source>
        <dbReference type="ARBA" id="ARBA00023163"/>
    </source>
</evidence>
<keyword evidence="2 4" id="KW-0238">DNA-binding</keyword>
<dbReference type="PANTHER" id="PTHR47506:SF6">
    <property type="entry name" value="HTH-TYPE TRANSCRIPTIONAL REPRESSOR NEMR"/>
    <property type="match status" value="1"/>
</dbReference>
<dbReference type="Gene3D" id="1.10.357.10">
    <property type="entry name" value="Tetracycline Repressor, domain 2"/>
    <property type="match status" value="1"/>
</dbReference>
<proteinExistence type="predicted"/>
<dbReference type="Pfam" id="PF00440">
    <property type="entry name" value="TetR_N"/>
    <property type="match status" value="1"/>
</dbReference>
<reference evidence="7" key="1">
    <citation type="journal article" date="2019" name="Int. J. Syst. Evol. Microbiol.">
        <title>The Global Catalogue of Microorganisms (GCM) 10K type strain sequencing project: providing services to taxonomists for standard genome sequencing and annotation.</title>
        <authorList>
            <consortium name="The Broad Institute Genomics Platform"/>
            <consortium name="The Broad Institute Genome Sequencing Center for Infectious Disease"/>
            <person name="Wu L."/>
            <person name="Ma J."/>
        </authorList>
    </citation>
    <scope>NUCLEOTIDE SEQUENCE [LARGE SCALE GENOMIC DNA]</scope>
    <source>
        <strain evidence="7">CCUG 52537</strain>
    </source>
</reference>
<feature type="domain" description="HTH tetR-type" evidence="5">
    <location>
        <begin position="13"/>
        <end position="73"/>
    </location>
</feature>
<keyword evidence="1" id="KW-0805">Transcription regulation</keyword>
<dbReference type="PROSITE" id="PS50977">
    <property type="entry name" value="HTH_TETR_2"/>
    <property type="match status" value="1"/>
</dbReference>
<dbReference type="Proteomes" id="UP001597124">
    <property type="component" value="Unassembled WGS sequence"/>
</dbReference>
<sequence length="213" mass="23721">MTLTSRRAMTRGEATRDRILEIAEASVLAKGFSNTSIDEIIAAAEITKSGFFYHFRDKTDLAKALLERFIHDDNAKLDAIFARGRDLSDDPLHAFLIGLKLFAEMMAELEIAHPGCMVASVAYHDKQFNNEVRGLNAAAVLGWRRRFLSALEEIAEVYPPRIDVDLSHLADMLSALADGGIILSRVLDEPRLLSEQILLYRAFVRTIFLGAGD</sequence>
<accession>A0ABW3C2Q9</accession>
<dbReference type="InterPro" id="IPR001647">
    <property type="entry name" value="HTH_TetR"/>
</dbReference>
<gene>
    <name evidence="6" type="ORF">ACFQ00_10665</name>
</gene>
<feature type="DNA-binding region" description="H-T-H motif" evidence="4">
    <location>
        <begin position="36"/>
        <end position="55"/>
    </location>
</feature>
<dbReference type="PANTHER" id="PTHR47506">
    <property type="entry name" value="TRANSCRIPTIONAL REGULATORY PROTEIN"/>
    <property type="match status" value="1"/>
</dbReference>
<organism evidence="6 7">
    <name type="scientific">Sphingosinicella xenopeptidilytica</name>
    <dbReference type="NCBI Taxonomy" id="364098"/>
    <lineage>
        <taxon>Bacteria</taxon>
        <taxon>Pseudomonadati</taxon>
        <taxon>Pseudomonadota</taxon>
        <taxon>Alphaproteobacteria</taxon>
        <taxon>Sphingomonadales</taxon>
        <taxon>Sphingosinicellaceae</taxon>
        <taxon>Sphingosinicella</taxon>
    </lineage>
</organism>
<dbReference type="EMBL" id="JBHTIK010000005">
    <property type="protein sequence ID" value="MFD0848785.1"/>
    <property type="molecule type" value="Genomic_DNA"/>
</dbReference>
<keyword evidence="7" id="KW-1185">Reference proteome</keyword>
<dbReference type="SUPFAM" id="SSF46689">
    <property type="entry name" value="Homeodomain-like"/>
    <property type="match status" value="1"/>
</dbReference>
<evidence type="ECO:0000256" key="1">
    <source>
        <dbReference type="ARBA" id="ARBA00023015"/>
    </source>
</evidence>
<name>A0ABW3C2Q9_SPHXN</name>
<evidence type="ECO:0000259" key="5">
    <source>
        <dbReference type="PROSITE" id="PS50977"/>
    </source>
</evidence>
<dbReference type="InterPro" id="IPR009057">
    <property type="entry name" value="Homeodomain-like_sf"/>
</dbReference>
<evidence type="ECO:0000313" key="6">
    <source>
        <dbReference type="EMBL" id="MFD0848785.1"/>
    </source>
</evidence>
<protein>
    <submittedName>
        <fullName evidence="6">TetR/AcrR family transcriptional regulator</fullName>
    </submittedName>
</protein>
<keyword evidence="3" id="KW-0804">Transcription</keyword>
<dbReference type="InterPro" id="IPR036271">
    <property type="entry name" value="Tet_transcr_reg_TetR-rel_C_sf"/>
</dbReference>
<evidence type="ECO:0000256" key="4">
    <source>
        <dbReference type="PROSITE-ProRule" id="PRU00335"/>
    </source>
</evidence>
<dbReference type="SUPFAM" id="SSF48498">
    <property type="entry name" value="Tetracyclin repressor-like, C-terminal domain"/>
    <property type="match status" value="1"/>
</dbReference>
<evidence type="ECO:0000256" key="2">
    <source>
        <dbReference type="ARBA" id="ARBA00023125"/>
    </source>
</evidence>
<comment type="caution">
    <text evidence="6">The sequence shown here is derived from an EMBL/GenBank/DDBJ whole genome shotgun (WGS) entry which is preliminary data.</text>
</comment>
<dbReference type="RefSeq" id="WP_381490156.1">
    <property type="nucleotide sequence ID" value="NZ_JBHTIK010000005.1"/>
</dbReference>
<evidence type="ECO:0000313" key="7">
    <source>
        <dbReference type="Proteomes" id="UP001597124"/>
    </source>
</evidence>